<feature type="region of interest" description="Disordered" evidence="1">
    <location>
        <begin position="188"/>
        <end position="310"/>
    </location>
</feature>
<dbReference type="EMBL" id="CH479201">
    <property type="protein sequence ID" value="EDW29968.1"/>
    <property type="molecule type" value="Genomic_DNA"/>
</dbReference>
<keyword evidence="3" id="KW-1185">Reference proteome</keyword>
<organism evidence="3">
    <name type="scientific">Drosophila persimilis</name>
    <name type="common">Fruit fly</name>
    <dbReference type="NCBI Taxonomy" id="7234"/>
    <lineage>
        <taxon>Eukaryota</taxon>
        <taxon>Metazoa</taxon>
        <taxon>Ecdysozoa</taxon>
        <taxon>Arthropoda</taxon>
        <taxon>Hexapoda</taxon>
        <taxon>Insecta</taxon>
        <taxon>Pterygota</taxon>
        <taxon>Neoptera</taxon>
        <taxon>Endopterygota</taxon>
        <taxon>Diptera</taxon>
        <taxon>Brachycera</taxon>
        <taxon>Muscomorpha</taxon>
        <taxon>Ephydroidea</taxon>
        <taxon>Drosophilidae</taxon>
        <taxon>Drosophila</taxon>
        <taxon>Sophophora</taxon>
    </lineage>
</organism>
<reference evidence="2 3" key="1">
    <citation type="journal article" date="2007" name="Nature">
        <title>Evolution of genes and genomes on the Drosophila phylogeny.</title>
        <authorList>
            <consortium name="Drosophila 12 Genomes Consortium"/>
            <person name="Clark A.G."/>
            <person name="Eisen M.B."/>
            <person name="Smith D.R."/>
            <person name="Bergman C.M."/>
            <person name="Oliver B."/>
            <person name="Markow T.A."/>
            <person name="Kaufman T.C."/>
            <person name="Kellis M."/>
            <person name="Gelbart W."/>
            <person name="Iyer V.N."/>
            <person name="Pollard D.A."/>
            <person name="Sackton T.B."/>
            <person name="Larracuente A.M."/>
            <person name="Singh N.D."/>
            <person name="Abad J.P."/>
            <person name="Abt D.N."/>
            <person name="Adryan B."/>
            <person name="Aguade M."/>
            <person name="Akashi H."/>
            <person name="Anderson W.W."/>
            <person name="Aquadro C.F."/>
            <person name="Ardell D.H."/>
            <person name="Arguello R."/>
            <person name="Artieri C.G."/>
            <person name="Barbash D.A."/>
            <person name="Barker D."/>
            <person name="Barsanti P."/>
            <person name="Batterham P."/>
            <person name="Batzoglou S."/>
            <person name="Begun D."/>
            <person name="Bhutkar A."/>
            <person name="Blanco E."/>
            <person name="Bosak S.A."/>
            <person name="Bradley R.K."/>
            <person name="Brand A.D."/>
            <person name="Brent M.R."/>
            <person name="Brooks A.N."/>
            <person name="Brown R.H."/>
            <person name="Butlin R.K."/>
            <person name="Caggese C."/>
            <person name="Calvi B.R."/>
            <person name="Bernardo de Carvalho A."/>
            <person name="Caspi A."/>
            <person name="Castrezana S."/>
            <person name="Celniker S.E."/>
            <person name="Chang J.L."/>
            <person name="Chapple C."/>
            <person name="Chatterji S."/>
            <person name="Chinwalla A."/>
            <person name="Civetta A."/>
            <person name="Clifton S.W."/>
            <person name="Comeron J.M."/>
            <person name="Costello J.C."/>
            <person name="Coyne J.A."/>
            <person name="Daub J."/>
            <person name="David R.G."/>
            <person name="Delcher A.L."/>
            <person name="Delehaunty K."/>
            <person name="Do C.B."/>
            <person name="Ebling H."/>
            <person name="Edwards K."/>
            <person name="Eickbush T."/>
            <person name="Evans J.D."/>
            <person name="Filipski A."/>
            <person name="Findeiss S."/>
            <person name="Freyhult E."/>
            <person name="Fulton L."/>
            <person name="Fulton R."/>
            <person name="Garcia A.C."/>
            <person name="Gardiner A."/>
            <person name="Garfield D.A."/>
            <person name="Garvin B.E."/>
            <person name="Gibson G."/>
            <person name="Gilbert D."/>
            <person name="Gnerre S."/>
            <person name="Godfrey J."/>
            <person name="Good R."/>
            <person name="Gotea V."/>
            <person name="Gravely B."/>
            <person name="Greenberg A.J."/>
            <person name="Griffiths-Jones S."/>
            <person name="Gross S."/>
            <person name="Guigo R."/>
            <person name="Gustafson E.A."/>
            <person name="Haerty W."/>
            <person name="Hahn M.W."/>
            <person name="Halligan D.L."/>
            <person name="Halpern A.L."/>
            <person name="Halter G.M."/>
            <person name="Han M.V."/>
            <person name="Heger A."/>
            <person name="Hillier L."/>
            <person name="Hinrichs A.S."/>
            <person name="Holmes I."/>
            <person name="Hoskins R.A."/>
            <person name="Hubisz M.J."/>
            <person name="Hultmark D."/>
            <person name="Huntley M.A."/>
            <person name="Jaffe D.B."/>
            <person name="Jagadeeshan S."/>
            <person name="Jeck W.R."/>
            <person name="Johnson J."/>
            <person name="Jones C.D."/>
            <person name="Jordan W.C."/>
            <person name="Karpen G.H."/>
            <person name="Kataoka E."/>
            <person name="Keightley P.D."/>
            <person name="Kheradpour P."/>
            <person name="Kirkness E.F."/>
            <person name="Koerich L.B."/>
            <person name="Kristiansen K."/>
            <person name="Kudrna D."/>
            <person name="Kulathinal R.J."/>
            <person name="Kumar S."/>
            <person name="Kwok R."/>
            <person name="Lander E."/>
            <person name="Langley C.H."/>
            <person name="Lapoint R."/>
            <person name="Lazzaro B.P."/>
            <person name="Lee S.J."/>
            <person name="Levesque L."/>
            <person name="Li R."/>
            <person name="Lin C.F."/>
            <person name="Lin M.F."/>
            <person name="Lindblad-Toh K."/>
            <person name="Llopart A."/>
            <person name="Long M."/>
            <person name="Low L."/>
            <person name="Lozovsky E."/>
            <person name="Lu J."/>
            <person name="Luo M."/>
            <person name="Machado C.A."/>
            <person name="Makalowski W."/>
            <person name="Marzo M."/>
            <person name="Matsuda M."/>
            <person name="Matzkin L."/>
            <person name="McAllister B."/>
            <person name="McBride C.S."/>
            <person name="McKernan B."/>
            <person name="McKernan K."/>
            <person name="Mendez-Lago M."/>
            <person name="Minx P."/>
            <person name="Mollenhauer M.U."/>
            <person name="Montooth K."/>
            <person name="Mount S.M."/>
            <person name="Mu X."/>
            <person name="Myers E."/>
            <person name="Negre B."/>
            <person name="Newfeld S."/>
            <person name="Nielsen R."/>
            <person name="Noor M.A."/>
            <person name="O'Grady P."/>
            <person name="Pachter L."/>
            <person name="Papaceit M."/>
            <person name="Parisi M.J."/>
            <person name="Parisi M."/>
            <person name="Parts L."/>
            <person name="Pedersen J.S."/>
            <person name="Pesole G."/>
            <person name="Phillippy A.M."/>
            <person name="Ponting C.P."/>
            <person name="Pop M."/>
            <person name="Porcelli D."/>
            <person name="Powell J.R."/>
            <person name="Prohaska S."/>
            <person name="Pruitt K."/>
            <person name="Puig M."/>
            <person name="Quesneville H."/>
            <person name="Ram K.R."/>
            <person name="Rand D."/>
            <person name="Rasmussen M.D."/>
            <person name="Reed L.K."/>
            <person name="Reenan R."/>
            <person name="Reily A."/>
            <person name="Remington K.A."/>
            <person name="Rieger T.T."/>
            <person name="Ritchie M.G."/>
            <person name="Robin C."/>
            <person name="Rogers Y.H."/>
            <person name="Rohde C."/>
            <person name="Rozas J."/>
            <person name="Rubenfield M.J."/>
            <person name="Ruiz A."/>
            <person name="Russo S."/>
            <person name="Salzberg S.L."/>
            <person name="Sanchez-Gracia A."/>
            <person name="Saranga D.J."/>
            <person name="Sato H."/>
            <person name="Schaeffer S.W."/>
            <person name="Schatz M.C."/>
            <person name="Schlenke T."/>
            <person name="Schwartz R."/>
            <person name="Segarra C."/>
            <person name="Singh R.S."/>
            <person name="Sirot L."/>
            <person name="Sirota M."/>
            <person name="Sisneros N.B."/>
            <person name="Smith C.D."/>
            <person name="Smith T.F."/>
            <person name="Spieth J."/>
            <person name="Stage D.E."/>
            <person name="Stark A."/>
            <person name="Stephan W."/>
            <person name="Strausberg R.L."/>
            <person name="Strempel S."/>
            <person name="Sturgill D."/>
            <person name="Sutton G."/>
            <person name="Sutton G.G."/>
            <person name="Tao W."/>
            <person name="Teichmann S."/>
            <person name="Tobari Y.N."/>
            <person name="Tomimura Y."/>
            <person name="Tsolas J.M."/>
            <person name="Valente V.L."/>
            <person name="Venter E."/>
            <person name="Venter J.C."/>
            <person name="Vicario S."/>
            <person name="Vieira F.G."/>
            <person name="Vilella A.J."/>
            <person name="Villasante A."/>
            <person name="Walenz B."/>
            <person name="Wang J."/>
            <person name="Wasserman M."/>
            <person name="Watts T."/>
            <person name="Wilson D."/>
            <person name="Wilson R.K."/>
            <person name="Wing R.A."/>
            <person name="Wolfner M.F."/>
            <person name="Wong A."/>
            <person name="Wong G.K."/>
            <person name="Wu C.I."/>
            <person name="Wu G."/>
            <person name="Yamamoto D."/>
            <person name="Yang H.P."/>
            <person name="Yang S.P."/>
            <person name="Yorke J.A."/>
            <person name="Yoshida K."/>
            <person name="Zdobnov E."/>
            <person name="Zhang P."/>
            <person name="Zhang Y."/>
            <person name="Zimin A.V."/>
            <person name="Baldwin J."/>
            <person name="Abdouelleil A."/>
            <person name="Abdulkadir J."/>
            <person name="Abebe A."/>
            <person name="Abera B."/>
            <person name="Abreu J."/>
            <person name="Acer S.C."/>
            <person name="Aftuck L."/>
            <person name="Alexander A."/>
            <person name="An P."/>
            <person name="Anderson E."/>
            <person name="Anderson S."/>
            <person name="Arachi H."/>
            <person name="Azer M."/>
            <person name="Bachantsang P."/>
            <person name="Barry A."/>
            <person name="Bayul T."/>
            <person name="Berlin A."/>
            <person name="Bessette D."/>
            <person name="Bloom T."/>
            <person name="Blye J."/>
            <person name="Boguslavskiy L."/>
            <person name="Bonnet C."/>
            <person name="Boukhgalter B."/>
            <person name="Bourzgui I."/>
            <person name="Brown A."/>
            <person name="Cahill P."/>
            <person name="Channer S."/>
            <person name="Cheshatsang Y."/>
            <person name="Chuda L."/>
            <person name="Citroen M."/>
            <person name="Collymore A."/>
            <person name="Cooke P."/>
            <person name="Costello M."/>
            <person name="D'Aco K."/>
            <person name="Daza R."/>
            <person name="De Haan G."/>
            <person name="DeGray S."/>
            <person name="DeMaso C."/>
            <person name="Dhargay N."/>
            <person name="Dooley K."/>
            <person name="Dooley E."/>
            <person name="Doricent M."/>
            <person name="Dorje P."/>
            <person name="Dorjee K."/>
            <person name="Dupes A."/>
            <person name="Elong R."/>
            <person name="Falk J."/>
            <person name="Farina A."/>
            <person name="Faro S."/>
            <person name="Ferguson D."/>
            <person name="Fisher S."/>
            <person name="Foley C.D."/>
            <person name="Franke A."/>
            <person name="Friedrich D."/>
            <person name="Gadbois L."/>
            <person name="Gearin G."/>
            <person name="Gearin C.R."/>
            <person name="Giannoukos G."/>
            <person name="Goode T."/>
            <person name="Graham J."/>
            <person name="Grandbois E."/>
            <person name="Grewal S."/>
            <person name="Gyaltsen K."/>
            <person name="Hafez N."/>
            <person name="Hagos B."/>
            <person name="Hall J."/>
            <person name="Henson C."/>
            <person name="Hollinger A."/>
            <person name="Honan T."/>
            <person name="Huard M.D."/>
            <person name="Hughes L."/>
            <person name="Hurhula B."/>
            <person name="Husby M.E."/>
            <person name="Kamat A."/>
            <person name="Kanga B."/>
            <person name="Kashin S."/>
            <person name="Khazanovich D."/>
            <person name="Kisner P."/>
            <person name="Lance K."/>
            <person name="Lara M."/>
            <person name="Lee W."/>
            <person name="Lennon N."/>
            <person name="Letendre F."/>
            <person name="LeVine R."/>
            <person name="Lipovsky A."/>
            <person name="Liu X."/>
            <person name="Liu J."/>
            <person name="Liu S."/>
            <person name="Lokyitsang T."/>
            <person name="Lokyitsang Y."/>
            <person name="Lubonja R."/>
            <person name="Lui A."/>
            <person name="MacDonald P."/>
            <person name="Magnisalis V."/>
            <person name="Maru K."/>
            <person name="Matthews C."/>
            <person name="McCusker W."/>
            <person name="McDonough S."/>
            <person name="Mehta T."/>
            <person name="Meldrim J."/>
            <person name="Meneus L."/>
            <person name="Mihai O."/>
            <person name="Mihalev A."/>
            <person name="Mihova T."/>
            <person name="Mittelman R."/>
            <person name="Mlenga V."/>
            <person name="Montmayeur A."/>
            <person name="Mulrain L."/>
            <person name="Navidi A."/>
            <person name="Naylor J."/>
            <person name="Negash T."/>
            <person name="Nguyen T."/>
            <person name="Nguyen N."/>
            <person name="Nicol R."/>
            <person name="Norbu C."/>
            <person name="Norbu N."/>
            <person name="Novod N."/>
            <person name="O'Neill B."/>
            <person name="Osman S."/>
            <person name="Markiewicz E."/>
            <person name="Oyono O.L."/>
            <person name="Patti C."/>
            <person name="Phunkhang P."/>
            <person name="Pierre F."/>
            <person name="Priest M."/>
            <person name="Raghuraman S."/>
            <person name="Rege F."/>
            <person name="Reyes R."/>
            <person name="Rise C."/>
            <person name="Rogov P."/>
            <person name="Ross K."/>
            <person name="Ryan E."/>
            <person name="Settipalli S."/>
            <person name="Shea T."/>
            <person name="Sherpa N."/>
            <person name="Shi L."/>
            <person name="Shih D."/>
            <person name="Sparrow T."/>
            <person name="Spaulding J."/>
            <person name="Stalker J."/>
            <person name="Stange-Thomann N."/>
            <person name="Stavropoulos S."/>
            <person name="Stone C."/>
            <person name="Strader C."/>
            <person name="Tesfaye S."/>
            <person name="Thomson T."/>
            <person name="Thoulutsang Y."/>
            <person name="Thoulutsang D."/>
            <person name="Topham K."/>
            <person name="Topping I."/>
            <person name="Tsamla T."/>
            <person name="Vassiliev H."/>
            <person name="Vo A."/>
            <person name="Wangchuk T."/>
            <person name="Wangdi T."/>
            <person name="Weiand M."/>
            <person name="Wilkinson J."/>
            <person name="Wilson A."/>
            <person name="Yadav S."/>
            <person name="Young G."/>
            <person name="Yu Q."/>
            <person name="Zembek L."/>
            <person name="Zhong D."/>
            <person name="Zimmer A."/>
            <person name="Zwirko Z."/>
            <person name="Jaffe D.B."/>
            <person name="Alvarez P."/>
            <person name="Brockman W."/>
            <person name="Butler J."/>
            <person name="Chin C."/>
            <person name="Gnerre S."/>
            <person name="Grabherr M."/>
            <person name="Kleber M."/>
            <person name="Mauceli E."/>
            <person name="MacCallum I."/>
        </authorList>
    </citation>
    <scope>NUCLEOTIDE SEQUENCE [LARGE SCALE GENOMIC DNA]</scope>
    <source>
        <strain evidence="3">MSH-3 / Tucson 14011-0111.49</strain>
    </source>
</reference>
<dbReference type="OrthoDB" id="10595320at2759"/>
<evidence type="ECO:0000313" key="2">
    <source>
        <dbReference type="EMBL" id="EDW29968.1"/>
    </source>
</evidence>
<accession>B4H0Q3</accession>
<dbReference type="HOGENOM" id="CLU_827091_0_0_1"/>
<dbReference type="KEGG" id="dpe:6599429"/>
<evidence type="ECO:0000313" key="3">
    <source>
        <dbReference type="Proteomes" id="UP000008744"/>
    </source>
</evidence>
<sequence>MSRQMDMREAILSRALKRSLLYDSQRKMKFLDIVVVLPEPPEKPNRTVHQPMVRSKSSNSIDRILWEEEPEPLDPYTELLPLGQKSVAVCKEEFFQQKANNGFGKRIKPFSGPWHNVQPKKLLAELIAVMNPEAPKEATQLETNLEAEESLERQSGLKIASMRSMLYFMEASNPLIDDQLEILSKLMNSKDDTNQQSEEQDPNVVKRKKNKKKPQKRNRKRNKGYIPNKDTTLDCPEEANAESASGQTTNLDPEGAAKTDAAHDKSLDTGASIEPQANPDSEEAGPKSFAPKVDVDTNEKPNNLEAKDEIVVDAAGEQARFDTEEGDPQMPFALTL</sequence>
<dbReference type="AlphaFoldDB" id="B4H0Q3"/>
<gene>
    <name evidence="2" type="primary">Dper\GL15921</name>
    <name evidence="2" type="ORF">Dper_GL15921</name>
</gene>
<feature type="compositionally biased region" description="Polar residues" evidence="1">
    <location>
        <begin position="242"/>
        <end position="251"/>
    </location>
</feature>
<feature type="compositionally biased region" description="Basic residues" evidence="1">
    <location>
        <begin position="205"/>
        <end position="223"/>
    </location>
</feature>
<proteinExistence type="predicted"/>
<protein>
    <submittedName>
        <fullName evidence="2">GL15921</fullName>
    </submittedName>
</protein>
<evidence type="ECO:0000256" key="1">
    <source>
        <dbReference type="SAM" id="MobiDB-lite"/>
    </source>
</evidence>
<dbReference type="Proteomes" id="UP000008744">
    <property type="component" value="Unassembled WGS sequence"/>
</dbReference>
<dbReference type="OMA" id="ILWEEEP"/>
<name>B4H0Q3_DROPE</name>
<feature type="compositionally biased region" description="Basic and acidic residues" evidence="1">
    <location>
        <begin position="255"/>
        <end position="267"/>
    </location>
</feature>